<dbReference type="Proteomes" id="UP000249239">
    <property type="component" value="Unassembled WGS sequence"/>
</dbReference>
<evidence type="ECO:0000256" key="1">
    <source>
        <dbReference type="ARBA" id="ARBA00006739"/>
    </source>
</evidence>
<evidence type="ECO:0000259" key="4">
    <source>
        <dbReference type="Pfam" id="PF00535"/>
    </source>
</evidence>
<dbReference type="Pfam" id="PF00535">
    <property type="entry name" value="Glycos_transf_2"/>
    <property type="match status" value="1"/>
</dbReference>
<dbReference type="OrthoDB" id="9790005at2"/>
<dbReference type="PANTHER" id="PTHR43630:SF1">
    <property type="entry name" value="POLY-BETA-1,6-N-ACETYL-D-GLUCOSAMINE SYNTHASE"/>
    <property type="match status" value="1"/>
</dbReference>
<dbReference type="SUPFAM" id="SSF53448">
    <property type="entry name" value="Nucleotide-diphospho-sugar transferases"/>
    <property type="match status" value="1"/>
</dbReference>
<comment type="similarity">
    <text evidence="1">Belongs to the glycosyltransferase 2 family.</text>
</comment>
<evidence type="ECO:0000313" key="5">
    <source>
        <dbReference type="EMBL" id="PZX12976.1"/>
    </source>
</evidence>
<sequence>MKTGLFIPTLNAGKEWEKLLRSIEEQSHTCHRRVIVDSGSSDQTVALAHRYGWEVVEISPTAFDHGGTRNMALTLLSDCDVVVYLTQDVMFDLPDALSRLVEPFEINPEVACSYGRQLPHDDASAVARHARIFNYPVRSQIKDHHMIETYGFKTCFVSNSFAAWRMSDLRQNGGFPSDIVFGEDACMAAKLILKEKQIVYVADAQVHHSHNYNFLEVMKRYFDIGVFHATQPWIRDQFGTVSGEGVRFIVSEVRYLLMHAPHYLLKAALDNLSKMLGYRLGRVYHRLPFALRARLSLNPNYWERLKQKSCKCDAPS</sequence>
<dbReference type="RefSeq" id="WP_111446607.1">
    <property type="nucleotide sequence ID" value="NZ_QKZK01000028.1"/>
</dbReference>
<gene>
    <name evidence="5" type="ORF">LX69_02780</name>
</gene>
<evidence type="ECO:0000256" key="3">
    <source>
        <dbReference type="ARBA" id="ARBA00022679"/>
    </source>
</evidence>
<feature type="domain" description="Glycosyltransferase 2-like" evidence="4">
    <location>
        <begin position="6"/>
        <end position="167"/>
    </location>
</feature>
<dbReference type="EMBL" id="QKZK01000028">
    <property type="protein sequence ID" value="PZX12976.1"/>
    <property type="molecule type" value="Genomic_DNA"/>
</dbReference>
<accession>A0A2W7NII0</accession>
<dbReference type="InterPro" id="IPR001173">
    <property type="entry name" value="Glyco_trans_2-like"/>
</dbReference>
<proteinExistence type="inferred from homology"/>
<evidence type="ECO:0000256" key="2">
    <source>
        <dbReference type="ARBA" id="ARBA00022676"/>
    </source>
</evidence>
<dbReference type="AlphaFoldDB" id="A0A2W7NII0"/>
<name>A0A2W7NII0_9BACT</name>
<protein>
    <submittedName>
        <fullName evidence="5">Rhamnosyltransferase</fullName>
    </submittedName>
</protein>
<dbReference type="PANTHER" id="PTHR43630">
    <property type="entry name" value="POLY-BETA-1,6-N-ACETYL-D-GLUCOSAMINE SYNTHASE"/>
    <property type="match status" value="1"/>
</dbReference>
<dbReference type="InterPro" id="IPR029044">
    <property type="entry name" value="Nucleotide-diphossugar_trans"/>
</dbReference>
<reference evidence="5 6" key="1">
    <citation type="submission" date="2018-06" db="EMBL/GenBank/DDBJ databases">
        <title>Genomic Encyclopedia of Archaeal and Bacterial Type Strains, Phase II (KMG-II): from individual species to whole genera.</title>
        <authorList>
            <person name="Goeker M."/>
        </authorList>
    </citation>
    <scope>NUCLEOTIDE SEQUENCE [LARGE SCALE GENOMIC DNA]</scope>
    <source>
        <strain evidence="5 6">DSM 6779</strain>
    </source>
</reference>
<evidence type="ECO:0000313" key="6">
    <source>
        <dbReference type="Proteomes" id="UP000249239"/>
    </source>
</evidence>
<keyword evidence="3 5" id="KW-0808">Transferase</keyword>
<organism evidence="5 6">
    <name type="scientific">Breznakibacter xylanolyticus</name>
    <dbReference type="NCBI Taxonomy" id="990"/>
    <lineage>
        <taxon>Bacteria</taxon>
        <taxon>Pseudomonadati</taxon>
        <taxon>Bacteroidota</taxon>
        <taxon>Bacteroidia</taxon>
        <taxon>Marinilabiliales</taxon>
        <taxon>Marinilabiliaceae</taxon>
        <taxon>Breznakibacter</taxon>
    </lineage>
</organism>
<dbReference type="GO" id="GO:0016757">
    <property type="term" value="F:glycosyltransferase activity"/>
    <property type="evidence" value="ECO:0007669"/>
    <property type="project" value="UniProtKB-KW"/>
</dbReference>
<keyword evidence="2" id="KW-0328">Glycosyltransferase</keyword>
<dbReference type="CDD" id="cd00761">
    <property type="entry name" value="Glyco_tranf_GTA_type"/>
    <property type="match status" value="1"/>
</dbReference>
<keyword evidence="6" id="KW-1185">Reference proteome</keyword>
<dbReference type="Gene3D" id="3.90.550.10">
    <property type="entry name" value="Spore Coat Polysaccharide Biosynthesis Protein SpsA, Chain A"/>
    <property type="match status" value="1"/>
</dbReference>
<comment type="caution">
    <text evidence="5">The sequence shown here is derived from an EMBL/GenBank/DDBJ whole genome shotgun (WGS) entry which is preliminary data.</text>
</comment>